<dbReference type="PANTHER" id="PTHR11903:SF11">
    <property type="entry name" value="ALPHA-DIOXYGENASE 1"/>
    <property type="match status" value="1"/>
</dbReference>
<evidence type="ECO:0000256" key="12">
    <source>
        <dbReference type="ARBA" id="ARBA00023098"/>
    </source>
</evidence>
<dbReference type="GO" id="GO:0031408">
    <property type="term" value="P:oxylipin biosynthetic process"/>
    <property type="evidence" value="ECO:0007669"/>
    <property type="project" value="UniProtKB-KW"/>
</dbReference>
<dbReference type="EMBL" id="JARJCM010000064">
    <property type="protein sequence ID" value="KAJ7033557.1"/>
    <property type="molecule type" value="Genomic_DNA"/>
</dbReference>
<dbReference type="GO" id="GO:0046872">
    <property type="term" value="F:metal ion binding"/>
    <property type="evidence" value="ECO:0007669"/>
    <property type="project" value="UniProtKB-KW"/>
</dbReference>
<dbReference type="GO" id="GO:0004666">
    <property type="term" value="F:prostaglandin-endoperoxide synthase activity"/>
    <property type="evidence" value="ECO:0007669"/>
    <property type="project" value="TreeGrafter"/>
</dbReference>
<evidence type="ECO:0000256" key="10">
    <source>
        <dbReference type="ARBA" id="ARBA00023002"/>
    </source>
</evidence>
<dbReference type="AlphaFoldDB" id="A0AAD6SUB8"/>
<dbReference type="PROSITE" id="PS50292">
    <property type="entry name" value="PEROXIDASE_3"/>
    <property type="match status" value="1"/>
</dbReference>
<dbReference type="InterPro" id="IPR019791">
    <property type="entry name" value="Haem_peroxidase_animal"/>
</dbReference>
<comment type="caution">
    <text evidence="15">The sequence shown here is derived from an EMBL/GenBank/DDBJ whole genome shotgun (WGS) entry which is preliminary data.</text>
</comment>
<proteinExistence type="predicted"/>
<keyword evidence="16" id="KW-1185">Reference proteome</keyword>
<keyword evidence="5 14" id="KW-0479">Metal-binding</keyword>
<dbReference type="GO" id="GO:0020037">
    <property type="term" value="F:heme binding"/>
    <property type="evidence" value="ECO:0007669"/>
    <property type="project" value="InterPro"/>
</dbReference>
<keyword evidence="13" id="KW-0275">Fatty acid biosynthesis</keyword>
<keyword evidence="9" id="KW-0223">Dioxygenase</keyword>
<name>A0AAD6SUB8_9AGAR</name>
<keyword evidence="11 14" id="KW-0408">Iron</keyword>
<dbReference type="GO" id="GO:0006952">
    <property type="term" value="P:defense response"/>
    <property type="evidence" value="ECO:0007669"/>
    <property type="project" value="UniProtKB-KW"/>
</dbReference>
<evidence type="ECO:0000313" key="15">
    <source>
        <dbReference type="EMBL" id="KAJ7033557.1"/>
    </source>
</evidence>
<dbReference type="Gene3D" id="1.10.640.10">
    <property type="entry name" value="Haem peroxidase domain superfamily, animal type"/>
    <property type="match status" value="1"/>
</dbReference>
<dbReference type="GO" id="GO:0006979">
    <property type="term" value="P:response to oxidative stress"/>
    <property type="evidence" value="ECO:0007669"/>
    <property type="project" value="InterPro"/>
</dbReference>
<keyword evidence="3 15" id="KW-0575">Peroxidase</keyword>
<evidence type="ECO:0000256" key="13">
    <source>
        <dbReference type="ARBA" id="ARBA00023160"/>
    </source>
</evidence>
<keyword evidence="4 14" id="KW-0349">Heme</keyword>
<evidence type="ECO:0000313" key="16">
    <source>
        <dbReference type="Proteomes" id="UP001218188"/>
    </source>
</evidence>
<evidence type="ECO:0000256" key="3">
    <source>
        <dbReference type="ARBA" id="ARBA00022559"/>
    </source>
</evidence>
<keyword evidence="6" id="KW-0925">Oxylipin biosynthesis</keyword>
<gene>
    <name evidence="15" type="ORF">C8F04DRAFT_619536</name>
</gene>
<evidence type="ECO:0000256" key="14">
    <source>
        <dbReference type="PIRSR" id="PIRSR619791-2"/>
    </source>
</evidence>
<evidence type="ECO:0000256" key="2">
    <source>
        <dbReference type="ARBA" id="ARBA00022516"/>
    </source>
</evidence>
<dbReference type="InterPro" id="IPR010255">
    <property type="entry name" value="Haem_peroxidase_sf"/>
</dbReference>
<keyword evidence="7" id="KW-0611">Plant defense</keyword>
<evidence type="ECO:0000256" key="9">
    <source>
        <dbReference type="ARBA" id="ARBA00022964"/>
    </source>
</evidence>
<dbReference type="GO" id="GO:0004601">
    <property type="term" value="F:peroxidase activity"/>
    <property type="evidence" value="ECO:0007669"/>
    <property type="project" value="UniProtKB-KW"/>
</dbReference>
<keyword evidence="8" id="KW-0276">Fatty acid metabolism</keyword>
<dbReference type="Pfam" id="PF03098">
    <property type="entry name" value="An_peroxidase"/>
    <property type="match status" value="1"/>
</dbReference>
<evidence type="ECO:0000256" key="6">
    <source>
        <dbReference type="ARBA" id="ARBA00022767"/>
    </source>
</evidence>
<evidence type="ECO:0000256" key="5">
    <source>
        <dbReference type="ARBA" id="ARBA00022723"/>
    </source>
</evidence>
<dbReference type="InterPro" id="IPR050783">
    <property type="entry name" value="Oxylipin_biosynth_metab"/>
</dbReference>
<evidence type="ECO:0000256" key="11">
    <source>
        <dbReference type="ARBA" id="ARBA00023004"/>
    </source>
</evidence>
<dbReference type="GO" id="GO:0016702">
    <property type="term" value="F:oxidoreductase activity, acting on single donors with incorporation of molecular oxygen, incorporation of two atoms of oxygen"/>
    <property type="evidence" value="ECO:0007669"/>
    <property type="project" value="TreeGrafter"/>
</dbReference>
<dbReference type="CDD" id="cd09818">
    <property type="entry name" value="PIOX_like"/>
    <property type="match status" value="1"/>
</dbReference>
<evidence type="ECO:0000256" key="8">
    <source>
        <dbReference type="ARBA" id="ARBA00022832"/>
    </source>
</evidence>
<dbReference type="GO" id="GO:0006633">
    <property type="term" value="P:fatty acid biosynthetic process"/>
    <property type="evidence" value="ECO:0007669"/>
    <property type="project" value="UniProtKB-KW"/>
</dbReference>
<keyword evidence="12" id="KW-0443">Lipid metabolism</keyword>
<keyword evidence="10" id="KW-0560">Oxidoreductase</keyword>
<accession>A0AAD6SUB8</accession>
<evidence type="ECO:0000256" key="4">
    <source>
        <dbReference type="ARBA" id="ARBA00022617"/>
    </source>
</evidence>
<evidence type="ECO:0000256" key="7">
    <source>
        <dbReference type="ARBA" id="ARBA00022821"/>
    </source>
</evidence>
<dbReference type="InterPro" id="IPR037120">
    <property type="entry name" value="Haem_peroxidase_sf_animal"/>
</dbReference>
<dbReference type="PRINTS" id="PR00457">
    <property type="entry name" value="ANPEROXIDASE"/>
</dbReference>
<dbReference type="SUPFAM" id="SSF48113">
    <property type="entry name" value="Heme-dependent peroxidases"/>
    <property type="match status" value="1"/>
</dbReference>
<comment type="cofactor">
    <cofactor evidence="1">
        <name>Ca(2+)</name>
        <dbReference type="ChEBI" id="CHEBI:29108"/>
    </cofactor>
</comment>
<protein>
    <submittedName>
        <fullName evidence="15">Heme peroxidase</fullName>
    </submittedName>
</protein>
<feature type="binding site" description="axial binding residue" evidence="14">
    <location>
        <position position="397"/>
    </location>
    <ligand>
        <name>heme b</name>
        <dbReference type="ChEBI" id="CHEBI:60344"/>
    </ligand>
    <ligandPart>
        <name>Fe</name>
        <dbReference type="ChEBI" id="CHEBI:18248"/>
    </ligandPart>
</feature>
<keyword evidence="2" id="KW-0444">Lipid biosynthesis</keyword>
<dbReference type="Proteomes" id="UP001218188">
    <property type="component" value="Unassembled WGS sequence"/>
</dbReference>
<reference evidence="15" key="1">
    <citation type="submission" date="2023-03" db="EMBL/GenBank/DDBJ databases">
        <title>Massive genome expansion in bonnet fungi (Mycena s.s.) driven by repeated elements and novel gene families across ecological guilds.</title>
        <authorList>
            <consortium name="Lawrence Berkeley National Laboratory"/>
            <person name="Harder C.B."/>
            <person name="Miyauchi S."/>
            <person name="Viragh M."/>
            <person name="Kuo A."/>
            <person name="Thoen E."/>
            <person name="Andreopoulos B."/>
            <person name="Lu D."/>
            <person name="Skrede I."/>
            <person name="Drula E."/>
            <person name="Henrissat B."/>
            <person name="Morin E."/>
            <person name="Kohler A."/>
            <person name="Barry K."/>
            <person name="LaButti K."/>
            <person name="Morin E."/>
            <person name="Salamov A."/>
            <person name="Lipzen A."/>
            <person name="Mereny Z."/>
            <person name="Hegedus B."/>
            <person name="Baldrian P."/>
            <person name="Stursova M."/>
            <person name="Weitz H."/>
            <person name="Taylor A."/>
            <person name="Grigoriev I.V."/>
            <person name="Nagy L.G."/>
            <person name="Martin F."/>
            <person name="Kauserud H."/>
        </authorList>
    </citation>
    <scope>NUCLEOTIDE SEQUENCE</scope>
    <source>
        <strain evidence="15">CBHHK200</strain>
    </source>
</reference>
<sequence>MSLRRVLKLILPHWWNFPIYASALLYFGVPRVLPNFYVIVPRWWNFPLYLGLLYLGATREQLSTHNLYDTYLAAEFPVGSCAGINTAVRTISGVCNSLEKPAMGAVGLRFARFVPINYTYGEPDATLYTPNPRTISQELFKREEFQPATSINNLASAWIQFQTHDCHGPTNDPEHLMSFPLPENDPLREIGQTHMTLRRTVKETHTDRPATYGNINTHWWDLSQVYGSDETTHATLRSFVDGKMKVAEDGLIAVGPDGIDLVGYRDNWWAGVSLMHNIWVKEHNLVCDMFKASNPAWNDSQLFDHARLVTTALNAKVHTTEWTPALLQDHVLQEAMDTNWNGLAPKWLRSLLPVRFPKSNNWQHVAEVWYGIIGGAPDFAGVQFAHSEEFVSIYRFHSLLRDNITIRSSVDGKETGNVYTIPEYAFRGAQDVIRGNKFSDVVFTFGTDNPGALVLGNYPTAMMNLSKPDTPYLLDMGAVDVLRDRERGVPRYNEFRRLFSLIPAKTMDDISDNKATVAELRRIYGEDVESVDLLSGTLAESPRATGFAFSNTQFQAFILAASRRLMTDRFFTTDYTAAVYTQEGLDWIHNSDFRAVIGRTVPELNASAHSVDNAFKPWVVPRILST</sequence>
<organism evidence="15 16">
    <name type="scientific">Mycena alexandri</name>
    <dbReference type="NCBI Taxonomy" id="1745969"/>
    <lineage>
        <taxon>Eukaryota</taxon>
        <taxon>Fungi</taxon>
        <taxon>Dikarya</taxon>
        <taxon>Basidiomycota</taxon>
        <taxon>Agaricomycotina</taxon>
        <taxon>Agaricomycetes</taxon>
        <taxon>Agaricomycetidae</taxon>
        <taxon>Agaricales</taxon>
        <taxon>Marasmiineae</taxon>
        <taxon>Mycenaceae</taxon>
        <taxon>Mycena</taxon>
    </lineage>
</organism>
<dbReference type="GO" id="GO:0005737">
    <property type="term" value="C:cytoplasm"/>
    <property type="evidence" value="ECO:0007669"/>
    <property type="project" value="TreeGrafter"/>
</dbReference>
<evidence type="ECO:0000256" key="1">
    <source>
        <dbReference type="ARBA" id="ARBA00001913"/>
    </source>
</evidence>
<dbReference type="InterPro" id="IPR034815">
    <property type="entry name" value="A_dioxygenase"/>
</dbReference>
<dbReference type="PANTHER" id="PTHR11903">
    <property type="entry name" value="PROSTAGLANDIN G/H SYNTHASE"/>
    <property type="match status" value="1"/>
</dbReference>